<name>A0A7Y9Y0Y5_9SPHN</name>
<dbReference type="EMBL" id="JACBZF010000009">
    <property type="protein sequence ID" value="NYH96960.1"/>
    <property type="molecule type" value="Genomic_DNA"/>
</dbReference>
<dbReference type="InterPro" id="IPR016980">
    <property type="entry name" value="S-AdoMet-dep_MeTrfase_Alr7345"/>
</dbReference>
<proteinExistence type="predicted"/>
<dbReference type="Proteomes" id="UP000522081">
    <property type="component" value="Unassembled WGS sequence"/>
</dbReference>
<dbReference type="SUPFAM" id="SSF53335">
    <property type="entry name" value="S-adenosyl-L-methionine-dependent methyltransferases"/>
    <property type="match status" value="1"/>
</dbReference>
<feature type="signal peptide" evidence="1">
    <location>
        <begin position="1"/>
        <end position="28"/>
    </location>
</feature>
<accession>A0A7Y9Y0Y5</accession>
<protein>
    <submittedName>
        <fullName evidence="2">Putative methyltransferase</fullName>
    </submittedName>
</protein>
<dbReference type="Gene3D" id="3.40.50.150">
    <property type="entry name" value="Vaccinia Virus protein VP39"/>
    <property type="match status" value="1"/>
</dbReference>
<reference evidence="2 3" key="1">
    <citation type="submission" date="2020-07" db="EMBL/GenBank/DDBJ databases">
        <title>Genomic Encyclopedia of Type Strains, Phase IV (KMG-IV): sequencing the most valuable type-strain genomes for metagenomic binning, comparative biology and taxonomic classification.</title>
        <authorList>
            <person name="Goeker M."/>
        </authorList>
    </citation>
    <scope>NUCLEOTIDE SEQUENCE [LARGE SCALE GENOMIC DNA]</scope>
    <source>
        <strain evidence="2 3">DSM 29043</strain>
    </source>
</reference>
<evidence type="ECO:0000256" key="1">
    <source>
        <dbReference type="SAM" id="SignalP"/>
    </source>
</evidence>
<dbReference type="PIRSF" id="PIRSF031679">
    <property type="entry name" value="Mtase_Alr7345_prd"/>
    <property type="match status" value="1"/>
</dbReference>
<dbReference type="AlphaFoldDB" id="A0A7Y9Y0Y5"/>
<keyword evidence="2" id="KW-0808">Transferase</keyword>
<keyword evidence="2" id="KW-0489">Methyltransferase</keyword>
<evidence type="ECO:0000313" key="2">
    <source>
        <dbReference type="EMBL" id="NYH96960.1"/>
    </source>
</evidence>
<keyword evidence="1" id="KW-0732">Signal</keyword>
<dbReference type="RefSeq" id="WP_244959128.1">
    <property type="nucleotide sequence ID" value="NZ_JACBZF010000009.1"/>
</dbReference>
<keyword evidence="3" id="KW-1185">Reference proteome</keyword>
<comment type="caution">
    <text evidence="2">The sequence shown here is derived from an EMBL/GenBank/DDBJ whole genome shotgun (WGS) entry which is preliminary data.</text>
</comment>
<dbReference type="GO" id="GO:0032259">
    <property type="term" value="P:methylation"/>
    <property type="evidence" value="ECO:0007669"/>
    <property type="project" value="UniProtKB-KW"/>
</dbReference>
<dbReference type="InterPro" id="IPR029063">
    <property type="entry name" value="SAM-dependent_MTases_sf"/>
</dbReference>
<gene>
    <name evidence="2" type="ORF">FHS75_003313</name>
</gene>
<evidence type="ECO:0000313" key="3">
    <source>
        <dbReference type="Proteomes" id="UP000522081"/>
    </source>
</evidence>
<feature type="chain" id="PRO_5031051715" evidence="1">
    <location>
        <begin position="29"/>
        <end position="293"/>
    </location>
</feature>
<organism evidence="2 3">
    <name type="scientific">Novosphingobium marinum</name>
    <dbReference type="NCBI Taxonomy" id="1514948"/>
    <lineage>
        <taxon>Bacteria</taxon>
        <taxon>Pseudomonadati</taxon>
        <taxon>Pseudomonadota</taxon>
        <taxon>Alphaproteobacteria</taxon>
        <taxon>Sphingomonadales</taxon>
        <taxon>Sphingomonadaceae</taxon>
        <taxon>Novosphingobium</taxon>
    </lineage>
</organism>
<dbReference type="GO" id="GO:0008168">
    <property type="term" value="F:methyltransferase activity"/>
    <property type="evidence" value="ECO:0007669"/>
    <property type="project" value="UniProtKB-KW"/>
</dbReference>
<sequence length="293" mass="32467">MTTWGGFPMRRIAIAAAAFTGLFATGLAAQGPAERDGSTCESCKPLLERALEHPSRSEDRARDQYRHPVETLEFFRVEPGMKVGEFAPGGGWYSRVIGNYLDEDGKLVGIFFDPSKMPIPEDRRQGIRDSAAKFAAGAAGWTGLPESRFAGMTTEKIPDAEKGTFDRVLVIRMMHNMFRWNTADSEIAAMRELLKDDGLLGIVQHRAKAEAPWSYANGTKGYLRQADVVKFMEVNGFELVDSAEINANPADDADWPGGVWTLPPTLSQKETARERYEAIGESDRMTLLFRKAP</sequence>